<feature type="coiled-coil region" evidence="1">
    <location>
        <begin position="305"/>
        <end position="332"/>
    </location>
</feature>
<feature type="compositionally biased region" description="Polar residues" evidence="2">
    <location>
        <begin position="702"/>
        <end position="712"/>
    </location>
</feature>
<dbReference type="AlphaFoldDB" id="A0A8H5BNS9"/>
<evidence type="ECO:0000313" key="4">
    <source>
        <dbReference type="EMBL" id="KAF5325808.1"/>
    </source>
</evidence>
<feature type="domain" description="G" evidence="3">
    <location>
        <begin position="18"/>
        <end position="102"/>
    </location>
</feature>
<dbReference type="GO" id="GO:0005525">
    <property type="term" value="F:GTP binding"/>
    <property type="evidence" value="ECO:0007669"/>
    <property type="project" value="InterPro"/>
</dbReference>
<protein>
    <recommendedName>
        <fullName evidence="3">G domain-containing protein</fullName>
    </recommendedName>
</protein>
<feature type="compositionally biased region" description="Basic and acidic residues" evidence="2">
    <location>
        <begin position="530"/>
        <end position="565"/>
    </location>
</feature>
<feature type="compositionally biased region" description="Polar residues" evidence="2">
    <location>
        <begin position="584"/>
        <end position="593"/>
    </location>
</feature>
<feature type="compositionally biased region" description="Polar residues" evidence="2">
    <location>
        <begin position="224"/>
        <end position="234"/>
    </location>
</feature>
<feature type="region of interest" description="Disordered" evidence="2">
    <location>
        <begin position="530"/>
        <end position="777"/>
    </location>
</feature>
<dbReference type="Gene3D" id="3.40.50.300">
    <property type="entry name" value="P-loop containing nucleotide triphosphate hydrolases"/>
    <property type="match status" value="1"/>
</dbReference>
<dbReference type="InterPro" id="IPR027417">
    <property type="entry name" value="P-loop_NTPase"/>
</dbReference>
<reference evidence="4 5" key="1">
    <citation type="journal article" date="2020" name="ISME J.">
        <title>Uncovering the hidden diversity of litter-decomposition mechanisms in mushroom-forming fungi.</title>
        <authorList>
            <person name="Floudas D."/>
            <person name="Bentzer J."/>
            <person name="Ahren D."/>
            <person name="Johansson T."/>
            <person name="Persson P."/>
            <person name="Tunlid A."/>
        </authorList>
    </citation>
    <scope>NUCLEOTIDE SEQUENCE [LARGE SCALE GENOMIC DNA]</scope>
    <source>
        <strain evidence="4 5">CBS 175.51</strain>
    </source>
</reference>
<keyword evidence="1" id="KW-0175">Coiled coil</keyword>
<dbReference type="PANTHER" id="PTHR23159">
    <property type="entry name" value="CENTROSOMAL PROTEIN 2"/>
    <property type="match status" value="1"/>
</dbReference>
<comment type="caution">
    <text evidence="4">The sequence shown here is derived from an EMBL/GenBank/DDBJ whole genome shotgun (WGS) entry which is preliminary data.</text>
</comment>
<dbReference type="PANTHER" id="PTHR23159:SF66">
    <property type="entry name" value="OS04G0158400 PROTEIN"/>
    <property type="match status" value="1"/>
</dbReference>
<dbReference type="SUPFAM" id="SSF52540">
    <property type="entry name" value="P-loop containing nucleoside triphosphate hydrolases"/>
    <property type="match status" value="1"/>
</dbReference>
<keyword evidence="5" id="KW-1185">Reference proteome</keyword>
<evidence type="ECO:0000259" key="3">
    <source>
        <dbReference type="Pfam" id="PF01926"/>
    </source>
</evidence>
<sequence length="777" mass="85173">MQDMALGASDSKSGDTLVAVIGQAGSGKSSLINAIIGENVAKVGADFTSCTEGVAEYPYVLPNGHKIILVDTPGFDGYHPGGSTLSTVDILEMVQKVASTRDVSFSYIIIVQSVRDDDLTKDLEGRPKRLFEAIAPGAKLAIVTTQWDSLSTHEDEGLDEEKALEEENRLSGEGSFLDCLRTKYGDRVSFHRSGQAAHGGDPVPRYTTPRGLIFQLFNVMQSPKSETNRRTLPSLTPLVLQPNQPVPLEHPKKPSSDDGGTDDLARKLQARMTQLEGITSKLIEHHTFIETLRLSSNDSFLKEEYTRQTEELNVVRAEKDRLARELAEAHASSTHTATILEKLAAQRDNLIFHKQGLETDLEAARGDYATLFAERDGLLAGNRELAGKLDDAVSAAQGRTSELETTRQECGALRSHDQQVTHDLLEANNELERYRKLAEDWKAERAKLETGLEELRVGKEKVEDVTRQVEKEVVDLKGERDGLVEKASKLTEQLRSVSGELEKTKKEKTGLLSINKKLTREVADQRREQASLKAKTGELERKSNDLEGKKRELETAKEEAEKLKQEQMAANTPALRARIDKLSNDLTTATTRRISAESELKKAQEEIVRLKGEGEAAKRRAREEELLRAPTPGQAPRPRSRAAFGPGPRSSPQQRRGYDQMASSSPYPPQNTGPPPSHNLMSPLSGFGLGLGTPPPEHSNGGYENQTPTSGGAPQPYGQGPNVTPPTPYYPGSNPYGFPDSATPYPPPDPSTPWSVLGGASMFMPTPVHYPPIHPSD</sequence>
<feature type="compositionally biased region" description="Low complexity" evidence="2">
    <location>
        <begin position="235"/>
        <end position="247"/>
    </location>
</feature>
<feature type="compositionally biased region" description="Basic and acidic residues" evidence="2">
    <location>
        <begin position="594"/>
        <end position="627"/>
    </location>
</feature>
<evidence type="ECO:0000313" key="5">
    <source>
        <dbReference type="Proteomes" id="UP000541558"/>
    </source>
</evidence>
<organism evidence="4 5">
    <name type="scientific">Ephemerocybe angulata</name>
    <dbReference type="NCBI Taxonomy" id="980116"/>
    <lineage>
        <taxon>Eukaryota</taxon>
        <taxon>Fungi</taxon>
        <taxon>Dikarya</taxon>
        <taxon>Basidiomycota</taxon>
        <taxon>Agaricomycotina</taxon>
        <taxon>Agaricomycetes</taxon>
        <taxon>Agaricomycetidae</taxon>
        <taxon>Agaricales</taxon>
        <taxon>Agaricineae</taxon>
        <taxon>Psathyrellaceae</taxon>
        <taxon>Ephemerocybe</taxon>
    </lineage>
</organism>
<dbReference type="Pfam" id="PF01926">
    <property type="entry name" value="MMR_HSR1"/>
    <property type="match status" value="1"/>
</dbReference>
<proteinExistence type="predicted"/>
<feature type="compositionally biased region" description="Pro residues" evidence="2">
    <location>
        <begin position="768"/>
        <end position="777"/>
    </location>
</feature>
<dbReference type="OrthoDB" id="2967170at2759"/>
<name>A0A8H5BNS9_9AGAR</name>
<dbReference type="EMBL" id="JAACJK010000163">
    <property type="protein sequence ID" value="KAF5325808.1"/>
    <property type="molecule type" value="Genomic_DNA"/>
</dbReference>
<dbReference type="Proteomes" id="UP000541558">
    <property type="component" value="Unassembled WGS sequence"/>
</dbReference>
<feature type="region of interest" description="Disordered" evidence="2">
    <location>
        <begin position="224"/>
        <end position="263"/>
    </location>
</feature>
<accession>A0A8H5BNS9</accession>
<gene>
    <name evidence="4" type="ORF">D9611_000939</name>
</gene>
<dbReference type="InterPro" id="IPR006073">
    <property type="entry name" value="GTP-bd"/>
</dbReference>
<evidence type="ECO:0000256" key="2">
    <source>
        <dbReference type="SAM" id="MobiDB-lite"/>
    </source>
</evidence>
<dbReference type="CDD" id="cd00882">
    <property type="entry name" value="Ras_like_GTPase"/>
    <property type="match status" value="1"/>
</dbReference>
<feature type="compositionally biased region" description="Pro residues" evidence="2">
    <location>
        <begin position="666"/>
        <end position="677"/>
    </location>
</feature>
<evidence type="ECO:0000256" key="1">
    <source>
        <dbReference type="SAM" id="Coils"/>
    </source>
</evidence>